<feature type="signal peptide" evidence="1">
    <location>
        <begin position="1"/>
        <end position="19"/>
    </location>
</feature>
<accession>A0A3Q2YB12</accession>
<protein>
    <submittedName>
        <fullName evidence="2">Uncharacterized protein</fullName>
    </submittedName>
</protein>
<dbReference type="Ensembl" id="ENSHCOT00000021999.1">
    <property type="protein sequence ID" value="ENSHCOP00000014393.1"/>
    <property type="gene ID" value="ENSHCOG00000017758.1"/>
</dbReference>
<dbReference type="Proteomes" id="UP000264820">
    <property type="component" value="Unplaced"/>
</dbReference>
<reference evidence="2" key="1">
    <citation type="submission" date="2025-08" db="UniProtKB">
        <authorList>
            <consortium name="Ensembl"/>
        </authorList>
    </citation>
    <scope>IDENTIFICATION</scope>
</reference>
<feature type="chain" id="PRO_5018596654" evidence="1">
    <location>
        <begin position="20"/>
        <end position="117"/>
    </location>
</feature>
<proteinExistence type="predicted"/>
<name>A0A3Q2YB12_HIPCM</name>
<organism evidence="2 3">
    <name type="scientific">Hippocampus comes</name>
    <name type="common">Tiger tail seahorse</name>
    <dbReference type="NCBI Taxonomy" id="109280"/>
    <lineage>
        <taxon>Eukaryota</taxon>
        <taxon>Metazoa</taxon>
        <taxon>Chordata</taxon>
        <taxon>Craniata</taxon>
        <taxon>Vertebrata</taxon>
        <taxon>Euteleostomi</taxon>
        <taxon>Actinopterygii</taxon>
        <taxon>Neopterygii</taxon>
        <taxon>Teleostei</taxon>
        <taxon>Neoteleostei</taxon>
        <taxon>Acanthomorphata</taxon>
        <taxon>Syngnathiaria</taxon>
        <taxon>Syngnathiformes</taxon>
        <taxon>Syngnathoidei</taxon>
        <taxon>Syngnathidae</taxon>
        <taxon>Hippocampus</taxon>
    </lineage>
</organism>
<keyword evidence="1" id="KW-0732">Signal</keyword>
<dbReference type="AlphaFoldDB" id="A0A3Q2YB12"/>
<evidence type="ECO:0000256" key="1">
    <source>
        <dbReference type="SAM" id="SignalP"/>
    </source>
</evidence>
<reference evidence="2" key="2">
    <citation type="submission" date="2025-09" db="UniProtKB">
        <authorList>
            <consortium name="Ensembl"/>
        </authorList>
    </citation>
    <scope>IDENTIFICATION</scope>
</reference>
<evidence type="ECO:0000313" key="3">
    <source>
        <dbReference type="Proteomes" id="UP000264820"/>
    </source>
</evidence>
<sequence length="117" mass="12801">NLLARSCIFLQFCLELTVAAGLLEGRSTVCQFGGGRSSSNSRVAVQAVGHFVTNEVDEALKGLLDVDVVLGAGLEELKAFVERLTRNLYIKHEHFLTHFVPSMLLPQNAGRFELISV</sequence>
<evidence type="ECO:0000313" key="2">
    <source>
        <dbReference type="Ensembl" id="ENSHCOP00000014393.1"/>
    </source>
</evidence>
<keyword evidence="3" id="KW-1185">Reference proteome</keyword>